<dbReference type="InParanoid" id="A0A3N0UZM4"/>
<sequence>MSTLHVVPLALIPFAMQPGPAMALLIGALALSWFSLRRQAAFGFGRRALRRLVWHADGRWSVYDAGARPLAAELEPGGLRHPQLLLLRFRLEGGGRRTRLIGGDEADPELLRRLRARLSTAD</sequence>
<accession>A0A3N0UZM4</accession>
<comment type="caution">
    <text evidence="1">The sequence shown here is derived from an EMBL/GenBank/DDBJ whole genome shotgun (WGS) entry which is preliminary data.</text>
</comment>
<protein>
    <submittedName>
        <fullName evidence="1">Uncharacterized protein</fullName>
    </submittedName>
</protein>
<dbReference type="Proteomes" id="UP000282106">
    <property type="component" value="Unassembled WGS sequence"/>
</dbReference>
<organism evidence="1 2">
    <name type="scientific">Stagnimonas aquatica</name>
    <dbReference type="NCBI Taxonomy" id="2689987"/>
    <lineage>
        <taxon>Bacteria</taxon>
        <taxon>Pseudomonadati</taxon>
        <taxon>Pseudomonadota</taxon>
        <taxon>Gammaproteobacteria</taxon>
        <taxon>Nevskiales</taxon>
        <taxon>Nevskiaceae</taxon>
        <taxon>Stagnimonas</taxon>
    </lineage>
</organism>
<keyword evidence="2" id="KW-1185">Reference proteome</keyword>
<reference evidence="1 2" key="1">
    <citation type="submission" date="2018-10" db="EMBL/GenBank/DDBJ databases">
        <authorList>
            <person name="Chen W.-M."/>
        </authorList>
    </citation>
    <scope>NUCLEOTIDE SEQUENCE [LARGE SCALE GENOMIC DNA]</scope>
    <source>
        <strain evidence="1 2">THS-13</strain>
    </source>
</reference>
<dbReference type="EMBL" id="RJVO01000010">
    <property type="protein sequence ID" value="ROH85970.1"/>
    <property type="molecule type" value="Genomic_DNA"/>
</dbReference>
<dbReference type="AlphaFoldDB" id="A0A3N0UZM4"/>
<proteinExistence type="predicted"/>
<name>A0A3N0UZM4_9GAMM</name>
<gene>
    <name evidence="1" type="ORF">ED208_16225</name>
</gene>
<evidence type="ECO:0000313" key="2">
    <source>
        <dbReference type="Proteomes" id="UP000282106"/>
    </source>
</evidence>
<evidence type="ECO:0000313" key="1">
    <source>
        <dbReference type="EMBL" id="ROH85970.1"/>
    </source>
</evidence>